<feature type="compositionally biased region" description="Basic and acidic residues" evidence="1">
    <location>
        <begin position="40"/>
        <end position="50"/>
    </location>
</feature>
<protein>
    <submittedName>
        <fullName evidence="2">Uncharacterized protein</fullName>
    </submittedName>
</protein>
<evidence type="ECO:0000313" key="2">
    <source>
        <dbReference type="EMBL" id="KAJ8385242.1"/>
    </source>
</evidence>
<organism evidence="2 3">
    <name type="scientific">Aldrovandia affinis</name>
    <dbReference type="NCBI Taxonomy" id="143900"/>
    <lineage>
        <taxon>Eukaryota</taxon>
        <taxon>Metazoa</taxon>
        <taxon>Chordata</taxon>
        <taxon>Craniata</taxon>
        <taxon>Vertebrata</taxon>
        <taxon>Euteleostomi</taxon>
        <taxon>Actinopterygii</taxon>
        <taxon>Neopterygii</taxon>
        <taxon>Teleostei</taxon>
        <taxon>Notacanthiformes</taxon>
        <taxon>Halosauridae</taxon>
        <taxon>Aldrovandia</taxon>
    </lineage>
</organism>
<accession>A0AAD7W660</accession>
<keyword evidence="3" id="KW-1185">Reference proteome</keyword>
<comment type="caution">
    <text evidence="2">The sequence shown here is derived from an EMBL/GenBank/DDBJ whole genome shotgun (WGS) entry which is preliminary data.</text>
</comment>
<evidence type="ECO:0000313" key="3">
    <source>
        <dbReference type="Proteomes" id="UP001221898"/>
    </source>
</evidence>
<feature type="region of interest" description="Disordered" evidence="1">
    <location>
        <begin position="37"/>
        <end position="118"/>
    </location>
</feature>
<dbReference type="AlphaFoldDB" id="A0AAD7W660"/>
<feature type="compositionally biased region" description="Basic and acidic residues" evidence="1">
    <location>
        <begin position="69"/>
        <end position="82"/>
    </location>
</feature>
<feature type="compositionally biased region" description="Basic residues" evidence="1">
    <location>
        <begin position="104"/>
        <end position="114"/>
    </location>
</feature>
<name>A0AAD7W660_9TELE</name>
<dbReference type="EMBL" id="JAINUG010000255">
    <property type="protein sequence ID" value="KAJ8385242.1"/>
    <property type="molecule type" value="Genomic_DNA"/>
</dbReference>
<reference evidence="2" key="1">
    <citation type="journal article" date="2023" name="Science">
        <title>Genome structures resolve the early diversification of teleost fishes.</title>
        <authorList>
            <person name="Parey E."/>
            <person name="Louis A."/>
            <person name="Montfort J."/>
            <person name="Bouchez O."/>
            <person name="Roques C."/>
            <person name="Iampietro C."/>
            <person name="Lluch J."/>
            <person name="Castinel A."/>
            <person name="Donnadieu C."/>
            <person name="Desvignes T."/>
            <person name="Floi Bucao C."/>
            <person name="Jouanno E."/>
            <person name="Wen M."/>
            <person name="Mejri S."/>
            <person name="Dirks R."/>
            <person name="Jansen H."/>
            <person name="Henkel C."/>
            <person name="Chen W.J."/>
            <person name="Zahm M."/>
            <person name="Cabau C."/>
            <person name="Klopp C."/>
            <person name="Thompson A.W."/>
            <person name="Robinson-Rechavi M."/>
            <person name="Braasch I."/>
            <person name="Lecointre G."/>
            <person name="Bobe J."/>
            <person name="Postlethwait J.H."/>
            <person name="Berthelot C."/>
            <person name="Roest Crollius H."/>
            <person name="Guiguen Y."/>
        </authorList>
    </citation>
    <scope>NUCLEOTIDE SEQUENCE</scope>
    <source>
        <strain evidence="2">NC1722</strain>
    </source>
</reference>
<sequence>MGADTVSDRAELWAQIHEGAATAGSRVEMRKACFTTARQTKREGRGREPAKCGNGTTPGGRRKPSLHLESQHSARHTGEREAGAFVLNHPDKRALLRPSPPVRYTRHRENKQRYPHTGEFRVLSISAASH</sequence>
<evidence type="ECO:0000256" key="1">
    <source>
        <dbReference type="SAM" id="MobiDB-lite"/>
    </source>
</evidence>
<proteinExistence type="predicted"/>
<gene>
    <name evidence="2" type="ORF">AAFF_G00191190</name>
</gene>
<dbReference type="Proteomes" id="UP001221898">
    <property type="component" value="Unassembled WGS sequence"/>
</dbReference>